<dbReference type="PANTHER" id="PTHR42852:SF17">
    <property type="entry name" value="THIOREDOXIN-LIKE PROTEIN HI_1115"/>
    <property type="match status" value="1"/>
</dbReference>
<dbReference type="PROSITE" id="PS51352">
    <property type="entry name" value="THIOREDOXIN_2"/>
    <property type="match status" value="1"/>
</dbReference>
<dbReference type="AlphaFoldDB" id="A0A857JLY2"/>
<evidence type="ECO:0000313" key="2">
    <source>
        <dbReference type="EMBL" id="QHJ12516.1"/>
    </source>
</evidence>
<dbReference type="SUPFAM" id="SSF52833">
    <property type="entry name" value="Thioredoxin-like"/>
    <property type="match status" value="1"/>
</dbReference>
<dbReference type="PANTHER" id="PTHR42852">
    <property type="entry name" value="THIOL:DISULFIDE INTERCHANGE PROTEIN DSBE"/>
    <property type="match status" value="1"/>
</dbReference>
<protein>
    <submittedName>
        <fullName evidence="2">Methylamine utilization protein MauD</fullName>
    </submittedName>
</protein>
<name>A0A857JLY2_9ALTE</name>
<dbReference type="InterPro" id="IPR050553">
    <property type="entry name" value="Thioredoxin_ResA/DsbE_sf"/>
</dbReference>
<reference evidence="2 3" key="1">
    <citation type="submission" date="2019-12" db="EMBL/GenBank/DDBJ databases">
        <title>Genome sequencing and assembly of endphytes of Porphyra tenera.</title>
        <authorList>
            <person name="Park J.M."/>
            <person name="Shin R."/>
            <person name="Jo S.H."/>
        </authorList>
    </citation>
    <scope>NUCLEOTIDE SEQUENCE [LARGE SCALE GENOMIC DNA]</scope>
    <source>
        <strain evidence="2 3">GPM4</strain>
    </source>
</reference>
<gene>
    <name evidence="2" type="ORF">FX988_02773</name>
</gene>
<dbReference type="OrthoDB" id="462848at2"/>
<dbReference type="InterPro" id="IPR013766">
    <property type="entry name" value="Thioredoxin_domain"/>
</dbReference>
<accession>A0A857JLY2</accession>
<dbReference type="EMBL" id="CP047656">
    <property type="protein sequence ID" value="QHJ12516.1"/>
    <property type="molecule type" value="Genomic_DNA"/>
</dbReference>
<evidence type="ECO:0000313" key="3">
    <source>
        <dbReference type="Proteomes" id="UP000464524"/>
    </source>
</evidence>
<evidence type="ECO:0000259" key="1">
    <source>
        <dbReference type="PROSITE" id="PS51352"/>
    </source>
</evidence>
<dbReference type="RefSeq" id="WP_160180647.1">
    <property type="nucleotide sequence ID" value="NZ_CP047656.1"/>
</dbReference>
<dbReference type="Gene3D" id="3.40.30.10">
    <property type="entry name" value="Glutaredoxin"/>
    <property type="match status" value="1"/>
</dbReference>
<proteinExistence type="predicted"/>
<dbReference type="Proteomes" id="UP000464524">
    <property type="component" value="Chromosome"/>
</dbReference>
<organism evidence="2 3">
    <name type="scientific">Paraglaciecola mesophila</name>
    <dbReference type="NCBI Taxonomy" id="197222"/>
    <lineage>
        <taxon>Bacteria</taxon>
        <taxon>Pseudomonadati</taxon>
        <taxon>Pseudomonadota</taxon>
        <taxon>Gammaproteobacteria</taxon>
        <taxon>Alteromonadales</taxon>
        <taxon>Alteromonadaceae</taxon>
        <taxon>Paraglaciecola</taxon>
    </lineage>
</organism>
<feature type="domain" description="Thioredoxin" evidence="1">
    <location>
        <begin position="49"/>
        <end position="186"/>
    </location>
</feature>
<dbReference type="Pfam" id="PF08534">
    <property type="entry name" value="Redoxin"/>
    <property type="match status" value="1"/>
</dbReference>
<dbReference type="GO" id="GO:0016491">
    <property type="term" value="F:oxidoreductase activity"/>
    <property type="evidence" value="ECO:0007669"/>
    <property type="project" value="InterPro"/>
</dbReference>
<dbReference type="KEGG" id="pmes:FX988_02773"/>
<dbReference type="InterPro" id="IPR036249">
    <property type="entry name" value="Thioredoxin-like_sf"/>
</dbReference>
<sequence length="206" mass="22875">MSNLFLFTFALLWVLVIALGVVVYALARQVGVLYERVAPAGALAMNQQLKAGDKAPEISVKTLSKEKLLIGKPTQKSTLLFFLSPDCPVCKEYLPVITSLSRAERSHLDVVFVSDGDEPDHQAFITEKKLENFPYVLSEEVGKKFGVSRLPYATLIDKTGIISSMGLVNSREHIESLLNAQDLNVASIQEFLEKQSNNERTLYKQA</sequence>
<keyword evidence="3" id="KW-1185">Reference proteome</keyword>
<dbReference type="InterPro" id="IPR013740">
    <property type="entry name" value="Redoxin"/>
</dbReference>